<dbReference type="InterPro" id="IPR010064">
    <property type="entry name" value="HK97-gp10_tail"/>
</dbReference>
<dbReference type="Proteomes" id="UP000595636">
    <property type="component" value="Chromosome"/>
</dbReference>
<gene>
    <name evidence="1" type="ORF">JEQ17_40135</name>
</gene>
<sequence length="125" mass="14331">MARRVRTTVRITGIDRLRARLDELPEDIKEALKKGVKESSEAVRDDTRDGVRYGEGTLHDNVGIEYQEEGLVSTVGWHDDEHYYAAFHERGTRRFPAQPALGPALERERGRYAARLTAEVRKVLR</sequence>
<dbReference type="EMBL" id="CP066831">
    <property type="protein sequence ID" value="QQM45010.1"/>
    <property type="molecule type" value="Genomic_DNA"/>
</dbReference>
<name>A0A7T7L240_9ACTN</name>
<dbReference type="RefSeq" id="WP_200399821.1">
    <property type="nucleotide sequence ID" value="NZ_CP066831.1"/>
</dbReference>
<dbReference type="AlphaFoldDB" id="A0A7T7L240"/>
<dbReference type="NCBIfam" id="TIGR01725">
    <property type="entry name" value="phge_HK97_gp10"/>
    <property type="match status" value="1"/>
</dbReference>
<proteinExistence type="predicted"/>
<organism evidence="1 2">
    <name type="scientific">Streptomyces liliifuscus</name>
    <dbReference type="NCBI Taxonomy" id="2797636"/>
    <lineage>
        <taxon>Bacteria</taxon>
        <taxon>Bacillati</taxon>
        <taxon>Actinomycetota</taxon>
        <taxon>Actinomycetes</taxon>
        <taxon>Kitasatosporales</taxon>
        <taxon>Streptomycetaceae</taxon>
        <taxon>Streptomyces</taxon>
    </lineage>
</organism>
<dbReference type="KEGG" id="slf:JEQ17_40135"/>
<keyword evidence="2" id="KW-1185">Reference proteome</keyword>
<dbReference type="Pfam" id="PF04883">
    <property type="entry name" value="HK97-gp10_like"/>
    <property type="match status" value="1"/>
</dbReference>
<reference evidence="1 2" key="1">
    <citation type="submission" date="2020-12" db="EMBL/GenBank/DDBJ databases">
        <title>A novel species.</title>
        <authorList>
            <person name="Li K."/>
        </authorList>
    </citation>
    <scope>NUCLEOTIDE SEQUENCE [LARGE SCALE GENOMIC DNA]</scope>
    <source>
        <strain evidence="1 2">ZYC-3</strain>
    </source>
</reference>
<protein>
    <submittedName>
        <fullName evidence="1">HK97 gp10 family phage protein</fullName>
    </submittedName>
</protein>
<evidence type="ECO:0000313" key="2">
    <source>
        <dbReference type="Proteomes" id="UP000595636"/>
    </source>
</evidence>
<evidence type="ECO:0000313" key="1">
    <source>
        <dbReference type="EMBL" id="QQM45010.1"/>
    </source>
</evidence>
<accession>A0A7T7L240</accession>